<organism evidence="13 14">
    <name type="scientific">Legionella geestiana</name>
    <dbReference type="NCBI Taxonomy" id="45065"/>
    <lineage>
        <taxon>Bacteria</taxon>
        <taxon>Pseudomonadati</taxon>
        <taxon>Pseudomonadota</taxon>
        <taxon>Gammaproteobacteria</taxon>
        <taxon>Legionellales</taxon>
        <taxon>Legionellaceae</taxon>
        <taxon>Legionella</taxon>
    </lineage>
</organism>
<gene>
    <name evidence="12 13" type="primary">cysS</name>
    <name evidence="13" type="ORF">Lgee_0992</name>
</gene>
<dbReference type="PANTHER" id="PTHR10890">
    <property type="entry name" value="CYSTEINYL-TRNA SYNTHETASE"/>
    <property type="match status" value="1"/>
</dbReference>
<evidence type="ECO:0000256" key="6">
    <source>
        <dbReference type="ARBA" id="ARBA00022723"/>
    </source>
</evidence>
<dbReference type="PANTHER" id="PTHR10890:SF3">
    <property type="entry name" value="CYSTEINE--TRNA LIGASE, CYTOPLASMIC"/>
    <property type="match status" value="1"/>
</dbReference>
<dbReference type="GO" id="GO:0005524">
    <property type="term" value="F:ATP binding"/>
    <property type="evidence" value="ECO:0007669"/>
    <property type="project" value="UniProtKB-UniRule"/>
</dbReference>
<dbReference type="GO" id="GO:0004817">
    <property type="term" value="F:cysteine-tRNA ligase activity"/>
    <property type="evidence" value="ECO:0007669"/>
    <property type="project" value="UniProtKB-UniRule"/>
</dbReference>
<dbReference type="NCBIfam" id="TIGR00435">
    <property type="entry name" value="cysS"/>
    <property type="match status" value="1"/>
</dbReference>
<feature type="binding site" evidence="12">
    <location>
        <position position="209"/>
    </location>
    <ligand>
        <name>Zn(2+)</name>
        <dbReference type="ChEBI" id="CHEBI:29105"/>
    </ligand>
</feature>
<proteinExistence type="inferred from homology"/>
<evidence type="ECO:0000313" key="14">
    <source>
        <dbReference type="Proteomes" id="UP000054785"/>
    </source>
</evidence>
<dbReference type="FunFam" id="3.40.50.620:FF:000009">
    <property type="entry name" value="Cysteine--tRNA ligase"/>
    <property type="match status" value="1"/>
</dbReference>
<dbReference type="OrthoDB" id="9815130at2"/>
<evidence type="ECO:0000313" key="13">
    <source>
        <dbReference type="EMBL" id="KTD00728.1"/>
    </source>
</evidence>
<accession>A0A0W0TYF1</accession>
<dbReference type="CDD" id="cd00672">
    <property type="entry name" value="CysRS_core"/>
    <property type="match status" value="1"/>
</dbReference>
<protein>
    <recommendedName>
        <fullName evidence="12">Cysteine--tRNA ligase</fullName>
        <ecNumber evidence="12">6.1.1.16</ecNumber>
    </recommendedName>
    <alternativeName>
        <fullName evidence="12">Cysteinyl-tRNA synthetase</fullName>
        <shortName evidence="12">CysRS</shortName>
    </alternativeName>
</protein>
<dbReference type="Pfam" id="PF09190">
    <property type="entry name" value="DALR_2"/>
    <property type="match status" value="1"/>
</dbReference>
<evidence type="ECO:0000256" key="1">
    <source>
        <dbReference type="ARBA" id="ARBA00004496"/>
    </source>
</evidence>
<dbReference type="EC" id="6.1.1.16" evidence="12"/>
<keyword evidence="9 12" id="KW-0067">ATP-binding</keyword>
<dbReference type="RefSeq" id="WP_028386377.1">
    <property type="nucleotide sequence ID" value="NZ_CAAAHN010000014.1"/>
</dbReference>
<dbReference type="Proteomes" id="UP000054785">
    <property type="component" value="Unassembled WGS sequence"/>
</dbReference>
<evidence type="ECO:0000256" key="7">
    <source>
        <dbReference type="ARBA" id="ARBA00022741"/>
    </source>
</evidence>
<dbReference type="GO" id="GO:0005829">
    <property type="term" value="C:cytosol"/>
    <property type="evidence" value="ECO:0007669"/>
    <property type="project" value="TreeGrafter"/>
</dbReference>
<comment type="catalytic activity">
    <reaction evidence="12">
        <text>tRNA(Cys) + L-cysteine + ATP = L-cysteinyl-tRNA(Cys) + AMP + diphosphate</text>
        <dbReference type="Rhea" id="RHEA:17773"/>
        <dbReference type="Rhea" id="RHEA-COMP:9661"/>
        <dbReference type="Rhea" id="RHEA-COMP:9679"/>
        <dbReference type="ChEBI" id="CHEBI:30616"/>
        <dbReference type="ChEBI" id="CHEBI:33019"/>
        <dbReference type="ChEBI" id="CHEBI:35235"/>
        <dbReference type="ChEBI" id="CHEBI:78442"/>
        <dbReference type="ChEBI" id="CHEBI:78517"/>
        <dbReference type="ChEBI" id="CHEBI:456215"/>
        <dbReference type="EC" id="6.1.1.16"/>
    </reaction>
</comment>
<dbReference type="EMBL" id="LNYC01000032">
    <property type="protein sequence ID" value="KTD00728.1"/>
    <property type="molecule type" value="Genomic_DNA"/>
</dbReference>
<evidence type="ECO:0000256" key="4">
    <source>
        <dbReference type="ARBA" id="ARBA00022490"/>
    </source>
</evidence>
<dbReference type="Gene3D" id="3.40.50.620">
    <property type="entry name" value="HUPs"/>
    <property type="match status" value="1"/>
</dbReference>
<dbReference type="InterPro" id="IPR024909">
    <property type="entry name" value="Cys-tRNA/MSH_ligase"/>
</dbReference>
<dbReference type="HAMAP" id="MF_00041">
    <property type="entry name" value="Cys_tRNA_synth"/>
    <property type="match status" value="1"/>
</dbReference>
<comment type="subcellular location">
    <subcellularLocation>
        <location evidence="1 12">Cytoplasm</location>
    </subcellularLocation>
</comment>
<evidence type="ECO:0000256" key="5">
    <source>
        <dbReference type="ARBA" id="ARBA00022598"/>
    </source>
</evidence>
<dbReference type="InterPro" id="IPR032678">
    <property type="entry name" value="tRNA-synt_1_cat_dom"/>
</dbReference>
<feature type="short sequence motif" description="'KMSKS' region" evidence="12">
    <location>
        <begin position="266"/>
        <end position="270"/>
    </location>
</feature>
<dbReference type="GO" id="GO:0008270">
    <property type="term" value="F:zinc ion binding"/>
    <property type="evidence" value="ECO:0007669"/>
    <property type="project" value="UniProtKB-UniRule"/>
</dbReference>
<dbReference type="Pfam" id="PF23493">
    <property type="entry name" value="CysS_C"/>
    <property type="match status" value="1"/>
</dbReference>
<dbReference type="InterPro" id="IPR056411">
    <property type="entry name" value="CysS_C"/>
</dbReference>
<evidence type="ECO:0000256" key="9">
    <source>
        <dbReference type="ARBA" id="ARBA00022840"/>
    </source>
</evidence>
<dbReference type="SUPFAM" id="SSF47323">
    <property type="entry name" value="Anticodon-binding domain of a subclass of class I aminoacyl-tRNA synthetases"/>
    <property type="match status" value="1"/>
</dbReference>
<dbReference type="AlphaFoldDB" id="A0A0W0TYF1"/>
<dbReference type="SUPFAM" id="SSF52374">
    <property type="entry name" value="Nucleotidylyl transferase"/>
    <property type="match status" value="1"/>
</dbReference>
<evidence type="ECO:0000256" key="10">
    <source>
        <dbReference type="ARBA" id="ARBA00022917"/>
    </source>
</evidence>
<feature type="binding site" evidence="12">
    <location>
        <position position="238"/>
    </location>
    <ligand>
        <name>Zn(2+)</name>
        <dbReference type="ChEBI" id="CHEBI:29105"/>
    </ligand>
</feature>
<evidence type="ECO:0000256" key="3">
    <source>
        <dbReference type="ARBA" id="ARBA00011245"/>
    </source>
</evidence>
<keyword evidence="14" id="KW-1185">Reference proteome</keyword>
<dbReference type="Gene3D" id="1.20.120.1910">
    <property type="entry name" value="Cysteine-tRNA ligase, C-terminal anti-codon recognition domain"/>
    <property type="match status" value="1"/>
</dbReference>
<comment type="cofactor">
    <cofactor evidence="12">
        <name>Zn(2+)</name>
        <dbReference type="ChEBI" id="CHEBI:29105"/>
    </cofactor>
    <text evidence="12">Binds 1 zinc ion per subunit.</text>
</comment>
<dbReference type="Pfam" id="PF01406">
    <property type="entry name" value="tRNA-synt_1e"/>
    <property type="match status" value="1"/>
</dbReference>
<keyword evidence="7 12" id="KW-0547">Nucleotide-binding</keyword>
<feature type="short sequence motif" description="'HIGH' region" evidence="12">
    <location>
        <begin position="30"/>
        <end position="40"/>
    </location>
</feature>
<comment type="caution">
    <text evidence="13">The sequence shown here is derived from an EMBL/GenBank/DDBJ whole genome shotgun (WGS) entry which is preliminary data.</text>
</comment>
<evidence type="ECO:0000256" key="8">
    <source>
        <dbReference type="ARBA" id="ARBA00022833"/>
    </source>
</evidence>
<dbReference type="CDD" id="cd07963">
    <property type="entry name" value="Anticodon_Ia_Cys"/>
    <property type="match status" value="1"/>
</dbReference>
<dbReference type="InterPro" id="IPR015803">
    <property type="entry name" value="Cys-tRNA-ligase"/>
</dbReference>
<evidence type="ECO:0000256" key="11">
    <source>
        <dbReference type="ARBA" id="ARBA00023146"/>
    </source>
</evidence>
<feature type="binding site" evidence="12">
    <location>
        <position position="234"/>
    </location>
    <ligand>
        <name>Zn(2+)</name>
        <dbReference type="ChEBI" id="CHEBI:29105"/>
    </ligand>
</feature>
<keyword evidence="5 12" id="KW-0436">Ligase</keyword>
<name>A0A0W0TYF1_9GAMM</name>
<evidence type="ECO:0000256" key="2">
    <source>
        <dbReference type="ARBA" id="ARBA00005594"/>
    </source>
</evidence>
<reference evidence="13 14" key="1">
    <citation type="submission" date="2015-11" db="EMBL/GenBank/DDBJ databases">
        <title>Genomic analysis of 38 Legionella species identifies large and diverse effector repertoires.</title>
        <authorList>
            <person name="Burstein D."/>
            <person name="Amaro F."/>
            <person name="Zusman T."/>
            <person name="Lifshitz Z."/>
            <person name="Cohen O."/>
            <person name="Gilbert J.A."/>
            <person name="Pupko T."/>
            <person name="Shuman H.A."/>
            <person name="Segal G."/>
        </authorList>
    </citation>
    <scope>NUCLEOTIDE SEQUENCE [LARGE SCALE GENOMIC DNA]</scope>
    <source>
        <strain evidence="13 14">ATCC 49504</strain>
    </source>
</reference>
<dbReference type="SMART" id="SM00840">
    <property type="entry name" value="DALR_2"/>
    <property type="match status" value="1"/>
</dbReference>
<dbReference type="InterPro" id="IPR014729">
    <property type="entry name" value="Rossmann-like_a/b/a_fold"/>
</dbReference>
<keyword evidence="4 12" id="KW-0963">Cytoplasm</keyword>
<sequence length="458" mass="51802">MITVYNTLTRKQEPFVPSEPGKVGMYVCGITVYDDCHLGHARSNVVFDVVVRFLRFEGFQVRYVRNITDIDDKIIARANERGIGIEVLTDTCIKAMHNDFAALYLLPPDSEPRATAHIPGIIRLIERLFERNLAYVSDNGDVCYEVARFEGYGKLSNKDLEGLEAGARIGVVREKRSPLDFVLWKRSKPGEPAWESPWGEGRPGWHIECSAMAMDSLGETFDIHGGGLDLQFPHHENEIAQSEGATGVPFARYWLHAGMLQVNNEKMSKSLGNFYTIKDVLAKHHPEVIRYFLLSNHYRSPLNYTEDNLLMAQKGLTRLYQTLRYMDDQELTPDAEWVERFRSAMQDDFNAPVALSVLFDLSHAVNRSEDAKLAFTLKHLGGVLGLFNEPAESFLRNGVGEEGAEAIETLIAERTAARQNKDWARADAIRQQLLADGIEIEDGVNGTTWRRKIELLRT</sequence>
<keyword evidence="11 12" id="KW-0030">Aminoacyl-tRNA synthetase</keyword>
<keyword evidence="10 12" id="KW-0648">Protein biosynthesis</keyword>
<evidence type="ECO:0000256" key="12">
    <source>
        <dbReference type="HAMAP-Rule" id="MF_00041"/>
    </source>
</evidence>
<comment type="subunit">
    <text evidence="3 12">Monomer.</text>
</comment>
<comment type="similarity">
    <text evidence="2 12">Belongs to the class-I aminoacyl-tRNA synthetase family.</text>
</comment>
<dbReference type="GO" id="GO:0006423">
    <property type="term" value="P:cysteinyl-tRNA aminoacylation"/>
    <property type="evidence" value="ECO:0007669"/>
    <property type="project" value="UniProtKB-UniRule"/>
</dbReference>
<dbReference type="PATRIC" id="fig|45065.4.peg.1064"/>
<dbReference type="PRINTS" id="PR00983">
    <property type="entry name" value="TRNASYNTHCYS"/>
</dbReference>
<dbReference type="STRING" id="45065.Lgee_0992"/>
<keyword evidence="6 12" id="KW-0479">Metal-binding</keyword>
<feature type="binding site" evidence="12">
    <location>
        <position position="28"/>
    </location>
    <ligand>
        <name>Zn(2+)</name>
        <dbReference type="ChEBI" id="CHEBI:29105"/>
    </ligand>
</feature>
<keyword evidence="8 12" id="KW-0862">Zinc</keyword>
<feature type="binding site" evidence="12">
    <location>
        <position position="269"/>
    </location>
    <ligand>
        <name>ATP</name>
        <dbReference type="ChEBI" id="CHEBI:30616"/>
    </ligand>
</feature>
<dbReference type="InterPro" id="IPR015273">
    <property type="entry name" value="Cys-tRNA-synt_Ia_DALR"/>
</dbReference>
<dbReference type="InterPro" id="IPR009080">
    <property type="entry name" value="tRNAsynth_Ia_anticodon-bd"/>
</dbReference>